<reference evidence="2" key="1">
    <citation type="submission" date="2015-09" db="EMBL/GenBank/DDBJ databases">
        <authorList>
            <consortium name="Pathogen Informatics"/>
        </authorList>
    </citation>
    <scope>NUCLEOTIDE SEQUENCE [LARGE SCALE GENOMIC DNA]</scope>
    <source>
        <strain evidence="2">Lake Konstanz</strain>
    </source>
</reference>
<gene>
    <name evidence="1" type="ORF">BSAL_23900</name>
</gene>
<organism evidence="1 2">
    <name type="scientific">Bodo saltans</name>
    <name type="common">Flagellated protozoan</name>
    <dbReference type="NCBI Taxonomy" id="75058"/>
    <lineage>
        <taxon>Eukaryota</taxon>
        <taxon>Discoba</taxon>
        <taxon>Euglenozoa</taxon>
        <taxon>Kinetoplastea</taxon>
        <taxon>Metakinetoplastina</taxon>
        <taxon>Eubodonida</taxon>
        <taxon>Bodonidae</taxon>
        <taxon>Bodo</taxon>
    </lineage>
</organism>
<name>A0A0S4JI99_BODSA</name>
<dbReference type="EMBL" id="CYKH01001775">
    <property type="protein sequence ID" value="CUG89884.1"/>
    <property type="molecule type" value="Genomic_DNA"/>
</dbReference>
<accession>A0A0S4JI99</accession>
<dbReference type="VEuPathDB" id="TriTrypDB:BSAL_23900"/>
<keyword evidence="2" id="KW-1185">Reference proteome</keyword>
<protein>
    <submittedName>
        <fullName evidence="1">Uncharacterized protein</fullName>
    </submittedName>
</protein>
<sequence length="641" mass="72654">MQAKRLFINSIVKLKVNSMTLFSTYPRQAYSTLNSTRYTALDALWPISEDNIYKISATIFFFDKGVFAEKRFDVRSEFQSIPVFLAQDTFLVMWKVKEYSPLTVLMLLERLHFKTLQKLCRHPFAPFNEERVLPLQAWSNAYAEGQGCRDAMINNIKRCHLAATSATTENNPPLSHFGGRDRVSFIAYAPDGITHDLLQPGKESERFAFNENFAFGTLRVAAIVEGASVRTLCDPDTNTTDGGAAPTDLISFQLGTTCNMQPNGSVVFYSEHLKADEFIGTFFQPKLERIPTAQLDFSKSDLGLQSDAQKPEGGKFILKFFAWPKKGKLVIPLSARSTDLKTRYFSLVDVIEPVFKVDEKPNPDLQKRELAFSAFSYWDPLQTSDWPLKVVFTYAKIDTEDGNINCSQITKVATEAMLGTMIKLSSSCFMKITDACTHNTDTLDVKCKKYDKLERVDLLNKIGGVGFSRTDALRRVTFADNMRENAVREQRNRCKDPLSNYLQALCSLSREKLEERRQLPVADDMKYLNAKQWSECFSHGCSPVHIAEHRILHRRESKEAKQHLQERLSVIHYTRSSRVNHSANISSTVSRITLLHASNAVSRGWGSGRGSLKDDLRRVAKLLQEGKRLSRCNVSSDQCKC</sequence>
<proteinExistence type="predicted"/>
<dbReference type="AlphaFoldDB" id="A0A0S4JI99"/>
<evidence type="ECO:0000313" key="1">
    <source>
        <dbReference type="EMBL" id="CUG89884.1"/>
    </source>
</evidence>
<evidence type="ECO:0000313" key="2">
    <source>
        <dbReference type="Proteomes" id="UP000051952"/>
    </source>
</evidence>
<dbReference type="Proteomes" id="UP000051952">
    <property type="component" value="Unassembled WGS sequence"/>
</dbReference>